<gene>
    <name evidence="4" type="ORF">BDZ94DRAFT_1275250</name>
</gene>
<feature type="transmembrane region" description="Helical" evidence="2">
    <location>
        <begin position="162"/>
        <end position="183"/>
    </location>
</feature>
<feature type="transmembrane region" description="Helical" evidence="2">
    <location>
        <begin position="120"/>
        <end position="142"/>
    </location>
</feature>
<feature type="transmembrane region" description="Helical" evidence="2">
    <location>
        <begin position="199"/>
        <end position="222"/>
    </location>
</feature>
<evidence type="ECO:0000259" key="3">
    <source>
        <dbReference type="Pfam" id="PF20152"/>
    </source>
</evidence>
<dbReference type="Proteomes" id="UP000807353">
    <property type="component" value="Unassembled WGS sequence"/>
</dbReference>
<comment type="caution">
    <text evidence="4">The sequence shown here is derived from an EMBL/GenBank/DDBJ whole genome shotgun (WGS) entry which is preliminary data.</text>
</comment>
<evidence type="ECO:0000313" key="5">
    <source>
        <dbReference type="Proteomes" id="UP000807353"/>
    </source>
</evidence>
<reference evidence="4" key="1">
    <citation type="submission" date="2020-11" db="EMBL/GenBank/DDBJ databases">
        <authorList>
            <consortium name="DOE Joint Genome Institute"/>
            <person name="Ahrendt S."/>
            <person name="Riley R."/>
            <person name="Andreopoulos W."/>
            <person name="Labutti K."/>
            <person name="Pangilinan J."/>
            <person name="Ruiz-Duenas F.J."/>
            <person name="Barrasa J.M."/>
            <person name="Sanchez-Garcia M."/>
            <person name="Camarero S."/>
            <person name="Miyauchi S."/>
            <person name="Serrano A."/>
            <person name="Linde D."/>
            <person name="Babiker R."/>
            <person name="Drula E."/>
            <person name="Ayuso-Fernandez I."/>
            <person name="Pacheco R."/>
            <person name="Padilla G."/>
            <person name="Ferreira P."/>
            <person name="Barriuso J."/>
            <person name="Kellner H."/>
            <person name="Castanera R."/>
            <person name="Alfaro M."/>
            <person name="Ramirez L."/>
            <person name="Pisabarro A.G."/>
            <person name="Kuo A."/>
            <person name="Tritt A."/>
            <person name="Lipzen A."/>
            <person name="He G."/>
            <person name="Yan M."/>
            <person name="Ng V."/>
            <person name="Cullen D."/>
            <person name="Martin F."/>
            <person name="Rosso M.-N."/>
            <person name="Henrissat B."/>
            <person name="Hibbett D."/>
            <person name="Martinez A.T."/>
            <person name="Grigoriev I.V."/>
        </authorList>
    </citation>
    <scope>NUCLEOTIDE SEQUENCE</scope>
    <source>
        <strain evidence="4">CBS 247.69</strain>
    </source>
</reference>
<organism evidence="4 5">
    <name type="scientific">Collybia nuda</name>
    <dbReference type="NCBI Taxonomy" id="64659"/>
    <lineage>
        <taxon>Eukaryota</taxon>
        <taxon>Fungi</taxon>
        <taxon>Dikarya</taxon>
        <taxon>Basidiomycota</taxon>
        <taxon>Agaricomycotina</taxon>
        <taxon>Agaricomycetes</taxon>
        <taxon>Agaricomycetidae</taxon>
        <taxon>Agaricales</taxon>
        <taxon>Tricholomatineae</taxon>
        <taxon>Clitocybaceae</taxon>
        <taxon>Collybia</taxon>
    </lineage>
</organism>
<evidence type="ECO:0000256" key="1">
    <source>
        <dbReference type="SAM" id="MobiDB-lite"/>
    </source>
</evidence>
<feature type="transmembrane region" description="Helical" evidence="2">
    <location>
        <begin position="90"/>
        <end position="113"/>
    </location>
</feature>
<keyword evidence="2" id="KW-0472">Membrane</keyword>
<dbReference type="InterPro" id="IPR045339">
    <property type="entry name" value="DUF6534"/>
</dbReference>
<feature type="transmembrane region" description="Helical" evidence="2">
    <location>
        <begin position="49"/>
        <end position="70"/>
    </location>
</feature>
<dbReference type="PANTHER" id="PTHR40465">
    <property type="entry name" value="CHROMOSOME 1, WHOLE GENOME SHOTGUN SEQUENCE"/>
    <property type="match status" value="1"/>
</dbReference>
<feature type="domain" description="DUF6534" evidence="3">
    <location>
        <begin position="170"/>
        <end position="252"/>
    </location>
</feature>
<feature type="region of interest" description="Disordered" evidence="1">
    <location>
        <begin position="309"/>
        <end position="342"/>
    </location>
</feature>
<accession>A0A9P5XU31</accession>
<proteinExistence type="predicted"/>
<dbReference type="OrthoDB" id="3231781at2759"/>
<dbReference type="EMBL" id="MU150414">
    <property type="protein sequence ID" value="KAF9456597.1"/>
    <property type="molecule type" value="Genomic_DNA"/>
</dbReference>
<dbReference type="Pfam" id="PF20152">
    <property type="entry name" value="DUF6534"/>
    <property type="match status" value="1"/>
</dbReference>
<evidence type="ECO:0000313" key="4">
    <source>
        <dbReference type="EMBL" id="KAF9456597.1"/>
    </source>
</evidence>
<dbReference type="AlphaFoldDB" id="A0A9P5XU31"/>
<keyword evidence="5" id="KW-1185">Reference proteome</keyword>
<keyword evidence="2" id="KW-1133">Transmembrane helix</keyword>
<sequence length="342" mass="37540">MTSPAPALHSTLGAVQIGIIISVCLYGVLCVQAFTYYQAGFKDSLHTRLLVVWCLIVETIHTIFITIYLYQVTVGHFGDYGYLPGAHWPLVFSVFISSLLSAPVQVFFALRVFVLSKNRYLFAASAFASIVCVALSLLNAILAERGPTLIIFQEKYLSLATWNIGFGGVINSVNTATLCYYLLKGKSKINRSRMIIDKLVTWTIETGLLTSLCSVLGVAFILSMKHNFIWVCPLIFSAKLYSNSFYATLNGRLSLRASGSGGITIGSFQPSHGCSCQTRIEIIRVHGQTETSVLYDSRDRGPSHIVKMERTTPGNYDGMDSENTVEHLSPKDLGPGSRSGHV</sequence>
<name>A0A9P5XU31_9AGAR</name>
<feature type="transmembrane region" description="Helical" evidence="2">
    <location>
        <begin position="228"/>
        <end position="249"/>
    </location>
</feature>
<protein>
    <recommendedName>
        <fullName evidence="3">DUF6534 domain-containing protein</fullName>
    </recommendedName>
</protein>
<evidence type="ECO:0000256" key="2">
    <source>
        <dbReference type="SAM" id="Phobius"/>
    </source>
</evidence>
<keyword evidence="2" id="KW-0812">Transmembrane</keyword>
<dbReference type="PANTHER" id="PTHR40465:SF1">
    <property type="entry name" value="DUF6534 DOMAIN-CONTAINING PROTEIN"/>
    <property type="match status" value="1"/>
</dbReference>
<feature type="transmembrane region" description="Helical" evidence="2">
    <location>
        <begin position="12"/>
        <end position="37"/>
    </location>
</feature>